<organism evidence="1 3">
    <name type="scientific">Medicago truncatula</name>
    <name type="common">Barrel medic</name>
    <name type="synonym">Medicago tribuloides</name>
    <dbReference type="NCBI Taxonomy" id="3880"/>
    <lineage>
        <taxon>Eukaryota</taxon>
        <taxon>Viridiplantae</taxon>
        <taxon>Streptophyta</taxon>
        <taxon>Embryophyta</taxon>
        <taxon>Tracheophyta</taxon>
        <taxon>Spermatophyta</taxon>
        <taxon>Magnoliopsida</taxon>
        <taxon>eudicotyledons</taxon>
        <taxon>Gunneridae</taxon>
        <taxon>Pentapetalae</taxon>
        <taxon>rosids</taxon>
        <taxon>fabids</taxon>
        <taxon>Fabales</taxon>
        <taxon>Fabaceae</taxon>
        <taxon>Papilionoideae</taxon>
        <taxon>50 kb inversion clade</taxon>
        <taxon>NPAAA clade</taxon>
        <taxon>Hologalegina</taxon>
        <taxon>IRL clade</taxon>
        <taxon>Trifolieae</taxon>
        <taxon>Medicago</taxon>
    </lineage>
</organism>
<evidence type="ECO:0000313" key="3">
    <source>
        <dbReference type="Proteomes" id="UP000002051"/>
    </source>
</evidence>
<dbReference type="Proteomes" id="UP000002051">
    <property type="component" value="Chromosome 5"/>
</dbReference>
<protein>
    <submittedName>
        <fullName evidence="1 2">Uncharacterized protein</fullName>
    </submittedName>
</protein>
<evidence type="ECO:0000313" key="2">
    <source>
        <dbReference type="EnsemblPlants" id="AET00856"/>
    </source>
</evidence>
<reference evidence="1 3" key="1">
    <citation type="journal article" date="2011" name="Nature">
        <title>The Medicago genome provides insight into the evolution of rhizobial symbioses.</title>
        <authorList>
            <person name="Young N.D."/>
            <person name="Debelle F."/>
            <person name="Oldroyd G.E."/>
            <person name="Geurts R."/>
            <person name="Cannon S.B."/>
            <person name="Udvardi M.K."/>
            <person name="Benedito V.A."/>
            <person name="Mayer K.F."/>
            <person name="Gouzy J."/>
            <person name="Schoof H."/>
            <person name="Van de Peer Y."/>
            <person name="Proost S."/>
            <person name="Cook D.R."/>
            <person name="Meyers B.C."/>
            <person name="Spannagl M."/>
            <person name="Cheung F."/>
            <person name="De Mita S."/>
            <person name="Krishnakumar V."/>
            <person name="Gundlach H."/>
            <person name="Zhou S."/>
            <person name="Mudge J."/>
            <person name="Bharti A.K."/>
            <person name="Murray J.D."/>
            <person name="Naoumkina M.A."/>
            <person name="Rosen B."/>
            <person name="Silverstein K.A."/>
            <person name="Tang H."/>
            <person name="Rombauts S."/>
            <person name="Zhao P.X."/>
            <person name="Zhou P."/>
            <person name="Barbe V."/>
            <person name="Bardou P."/>
            <person name="Bechner M."/>
            <person name="Bellec A."/>
            <person name="Berger A."/>
            <person name="Berges H."/>
            <person name="Bidwell S."/>
            <person name="Bisseling T."/>
            <person name="Choisne N."/>
            <person name="Couloux A."/>
            <person name="Denny R."/>
            <person name="Deshpande S."/>
            <person name="Dai X."/>
            <person name="Doyle J.J."/>
            <person name="Dudez A.M."/>
            <person name="Farmer A.D."/>
            <person name="Fouteau S."/>
            <person name="Franken C."/>
            <person name="Gibelin C."/>
            <person name="Gish J."/>
            <person name="Goldstein S."/>
            <person name="Gonzalez A.J."/>
            <person name="Green P.J."/>
            <person name="Hallab A."/>
            <person name="Hartog M."/>
            <person name="Hua A."/>
            <person name="Humphray S.J."/>
            <person name="Jeong D.H."/>
            <person name="Jing Y."/>
            <person name="Jocker A."/>
            <person name="Kenton S.M."/>
            <person name="Kim D.J."/>
            <person name="Klee K."/>
            <person name="Lai H."/>
            <person name="Lang C."/>
            <person name="Lin S."/>
            <person name="Macmil S.L."/>
            <person name="Magdelenat G."/>
            <person name="Matthews L."/>
            <person name="McCorrison J."/>
            <person name="Monaghan E.L."/>
            <person name="Mun J.H."/>
            <person name="Najar F.Z."/>
            <person name="Nicholson C."/>
            <person name="Noirot C."/>
            <person name="O'Bleness M."/>
            <person name="Paule C.R."/>
            <person name="Poulain J."/>
            <person name="Prion F."/>
            <person name="Qin B."/>
            <person name="Qu C."/>
            <person name="Retzel E.F."/>
            <person name="Riddle C."/>
            <person name="Sallet E."/>
            <person name="Samain S."/>
            <person name="Samson N."/>
            <person name="Sanders I."/>
            <person name="Saurat O."/>
            <person name="Scarpelli C."/>
            <person name="Schiex T."/>
            <person name="Segurens B."/>
            <person name="Severin A.J."/>
            <person name="Sherrier D.J."/>
            <person name="Shi R."/>
            <person name="Sims S."/>
            <person name="Singer S.R."/>
            <person name="Sinharoy S."/>
            <person name="Sterck L."/>
            <person name="Viollet A."/>
            <person name="Wang B.B."/>
            <person name="Wang K."/>
            <person name="Wang M."/>
            <person name="Wang X."/>
            <person name="Warfsmann J."/>
            <person name="Weissenbach J."/>
            <person name="White D.D."/>
            <person name="White J.D."/>
            <person name="Wiley G.B."/>
            <person name="Wincker P."/>
            <person name="Xing Y."/>
            <person name="Yang L."/>
            <person name="Yao Z."/>
            <person name="Ying F."/>
            <person name="Zhai J."/>
            <person name="Zhou L."/>
            <person name="Zuber A."/>
            <person name="Denarie J."/>
            <person name="Dixon R.A."/>
            <person name="May G.D."/>
            <person name="Schwartz D.C."/>
            <person name="Rogers J."/>
            <person name="Quetier F."/>
            <person name="Town C.D."/>
            <person name="Roe B.A."/>
        </authorList>
    </citation>
    <scope>NUCLEOTIDE SEQUENCE [LARGE SCALE GENOMIC DNA]</scope>
    <source>
        <strain evidence="1">A17</strain>
        <strain evidence="2 3">cv. Jemalong A17</strain>
    </source>
</reference>
<gene>
    <name evidence="1" type="ordered locus">MTR_5g096690</name>
</gene>
<reference evidence="2" key="3">
    <citation type="submission" date="2015-04" db="UniProtKB">
        <authorList>
            <consortium name="EnsemblPlants"/>
        </authorList>
    </citation>
    <scope>IDENTIFICATION</scope>
    <source>
        <strain evidence="2">cv. Jemalong A17</strain>
    </source>
</reference>
<proteinExistence type="predicted"/>
<dbReference type="HOGENOM" id="CLU_2999508_0_0_1"/>
<reference evidence="1 3" key="2">
    <citation type="journal article" date="2014" name="BMC Genomics">
        <title>An improved genome release (version Mt4.0) for the model legume Medicago truncatula.</title>
        <authorList>
            <person name="Tang H."/>
            <person name="Krishnakumar V."/>
            <person name="Bidwell S."/>
            <person name="Rosen B."/>
            <person name="Chan A."/>
            <person name="Zhou S."/>
            <person name="Gentzbittel L."/>
            <person name="Childs K.L."/>
            <person name="Yandell M."/>
            <person name="Gundlach H."/>
            <person name="Mayer K.F."/>
            <person name="Schwartz D.C."/>
            <person name="Town C.D."/>
        </authorList>
    </citation>
    <scope>GENOME REANNOTATION</scope>
    <source>
        <strain evidence="2 3">cv. Jemalong A17</strain>
    </source>
</reference>
<dbReference type="PaxDb" id="3880-AET00856"/>
<dbReference type="EnsemblPlants" id="AET00856">
    <property type="protein sequence ID" value="AET00856"/>
    <property type="gene ID" value="MTR_5g096690"/>
</dbReference>
<sequence>MECLVTLIVSRPVNRFSDQTRLLNRRGQKNRSMKGHRPGSAKFPIAKLGEILTAAYV</sequence>
<accession>G7K4T6</accession>
<evidence type="ECO:0000313" key="1">
    <source>
        <dbReference type="EMBL" id="AET00856.1"/>
    </source>
</evidence>
<dbReference type="EMBL" id="CM001221">
    <property type="protein sequence ID" value="AET00856.1"/>
    <property type="molecule type" value="Genomic_DNA"/>
</dbReference>
<keyword evidence="3" id="KW-1185">Reference proteome</keyword>
<dbReference type="AlphaFoldDB" id="G7K4T6"/>
<name>G7K4T6_MEDTR</name>